<sequence>MALTASVMETLLKSHWLLCRPQSPNVPLVWRGLSFGLDLAEVGLHADDGDGSAGDDLDGEQLPAEAVDARELAVLEVLERPMECNLCDMWVCSFSLSFMERAGDG</sequence>
<evidence type="ECO:0000313" key="1">
    <source>
        <dbReference type="EMBL" id="CAK4030236.1"/>
    </source>
</evidence>
<accession>A0AAI9EBQ8</accession>
<proteinExistence type="predicted"/>
<evidence type="ECO:0000313" key="2">
    <source>
        <dbReference type="Proteomes" id="UP001296104"/>
    </source>
</evidence>
<gene>
    <name evidence="1" type="ORF">LECACI_7A005437</name>
</gene>
<reference evidence="1" key="1">
    <citation type="submission" date="2023-11" db="EMBL/GenBank/DDBJ databases">
        <authorList>
            <person name="Alioto T."/>
            <person name="Alioto T."/>
            <person name="Gomez Garrido J."/>
        </authorList>
    </citation>
    <scope>NUCLEOTIDE SEQUENCE</scope>
</reference>
<protein>
    <submittedName>
        <fullName evidence="1">Uncharacterized protein</fullName>
    </submittedName>
</protein>
<dbReference type="EMBL" id="CAVMBE010000035">
    <property type="protein sequence ID" value="CAK4030236.1"/>
    <property type="molecule type" value="Genomic_DNA"/>
</dbReference>
<dbReference type="AlphaFoldDB" id="A0AAI9EBQ8"/>
<name>A0AAI9EBQ8_9PEZI</name>
<organism evidence="1 2">
    <name type="scientific">Lecanosticta acicola</name>
    <dbReference type="NCBI Taxonomy" id="111012"/>
    <lineage>
        <taxon>Eukaryota</taxon>
        <taxon>Fungi</taxon>
        <taxon>Dikarya</taxon>
        <taxon>Ascomycota</taxon>
        <taxon>Pezizomycotina</taxon>
        <taxon>Dothideomycetes</taxon>
        <taxon>Dothideomycetidae</taxon>
        <taxon>Mycosphaerellales</taxon>
        <taxon>Mycosphaerellaceae</taxon>
        <taxon>Lecanosticta</taxon>
    </lineage>
</organism>
<dbReference type="Proteomes" id="UP001296104">
    <property type="component" value="Unassembled WGS sequence"/>
</dbReference>
<comment type="caution">
    <text evidence="1">The sequence shown here is derived from an EMBL/GenBank/DDBJ whole genome shotgun (WGS) entry which is preliminary data.</text>
</comment>
<keyword evidence="2" id="KW-1185">Reference proteome</keyword>